<gene>
    <name evidence="2" type="ORF">FYW06_28395</name>
</gene>
<keyword evidence="1" id="KW-0472">Membrane</keyword>
<dbReference type="EMBL" id="VXCE01000047">
    <property type="protein sequence ID" value="KAA8472679.1"/>
    <property type="molecule type" value="Genomic_DNA"/>
</dbReference>
<dbReference type="Proteomes" id="UP000325411">
    <property type="component" value="Unassembled WGS sequence"/>
</dbReference>
<organism evidence="2 3">
    <name type="scientific">Bacillus paranthracis</name>
    <dbReference type="NCBI Taxonomy" id="2026186"/>
    <lineage>
        <taxon>Bacteria</taxon>
        <taxon>Bacillati</taxon>
        <taxon>Bacillota</taxon>
        <taxon>Bacilli</taxon>
        <taxon>Bacillales</taxon>
        <taxon>Bacillaceae</taxon>
        <taxon>Bacillus</taxon>
        <taxon>Bacillus cereus group</taxon>
    </lineage>
</organism>
<keyword evidence="1" id="KW-1133">Transmembrane helix</keyword>
<feature type="transmembrane region" description="Helical" evidence="1">
    <location>
        <begin position="12"/>
        <end position="31"/>
    </location>
</feature>
<proteinExistence type="predicted"/>
<accession>A0A5M9GGD6</accession>
<evidence type="ECO:0000256" key="1">
    <source>
        <dbReference type="SAM" id="Phobius"/>
    </source>
</evidence>
<evidence type="ECO:0000313" key="2">
    <source>
        <dbReference type="EMBL" id="KAA8472679.1"/>
    </source>
</evidence>
<reference evidence="2 3" key="1">
    <citation type="submission" date="2019-09" db="EMBL/GenBank/DDBJ databases">
        <authorList>
            <person name="Geng P."/>
            <person name="Wan X."/>
            <person name="Zhou G."/>
            <person name="Yuan Z."/>
            <person name="Hu X."/>
        </authorList>
    </citation>
    <scope>NUCLEOTIDE SEQUENCE [LARGE SCALE GENOMIC DNA]</scope>
    <source>
        <strain evidence="2 3">EFR-4</strain>
    </source>
</reference>
<feature type="transmembrane region" description="Helical" evidence="1">
    <location>
        <begin position="43"/>
        <end position="63"/>
    </location>
</feature>
<dbReference type="AlphaFoldDB" id="A0A5M9GGD6"/>
<protein>
    <submittedName>
        <fullName evidence="2">Uncharacterized protein</fullName>
    </submittedName>
</protein>
<evidence type="ECO:0000313" key="3">
    <source>
        <dbReference type="Proteomes" id="UP000325411"/>
    </source>
</evidence>
<comment type="caution">
    <text evidence="2">The sequence shown here is derived from an EMBL/GenBank/DDBJ whole genome shotgun (WGS) entry which is preliminary data.</text>
</comment>
<name>A0A5M9GGD6_9BACI</name>
<keyword evidence="1" id="KW-0812">Transmembrane</keyword>
<dbReference type="RefSeq" id="WP_000265610.1">
    <property type="nucleotide sequence ID" value="NZ_CP047087.1"/>
</dbReference>
<sequence>MWKKISNYQYNFKTLKSWIWIFGILFIFYSIDFSVSLIKNQSISYKTGIFAIIFLMGFLDSLYKIKTKNYKTA</sequence>